<evidence type="ECO:0000256" key="3">
    <source>
        <dbReference type="ARBA" id="ARBA00023315"/>
    </source>
</evidence>
<organism evidence="6 7">
    <name type="scientific">Enterococcus quebecensis</name>
    <dbReference type="NCBI Taxonomy" id="903983"/>
    <lineage>
        <taxon>Bacteria</taxon>
        <taxon>Bacillati</taxon>
        <taxon>Bacillota</taxon>
        <taxon>Bacilli</taxon>
        <taxon>Lactobacillales</taxon>
        <taxon>Enterococcaceae</taxon>
        <taxon>Enterococcus</taxon>
    </lineage>
</organism>
<dbReference type="Gene3D" id="3.30.559.70">
    <property type="entry name" value="Choline/Carnitine o-acyltransferase, domain 2"/>
    <property type="match status" value="1"/>
</dbReference>
<dbReference type="EMBL" id="MIKB01000012">
    <property type="protein sequence ID" value="OEG17276.1"/>
    <property type="molecule type" value="Genomic_DNA"/>
</dbReference>
<dbReference type="Proteomes" id="UP000094764">
    <property type="component" value="Unassembled WGS sequence"/>
</dbReference>
<dbReference type="Gene3D" id="3.30.559.10">
    <property type="entry name" value="Chloramphenicol acetyltransferase-like domain"/>
    <property type="match status" value="1"/>
</dbReference>
<dbReference type="PANTHER" id="PTHR22589">
    <property type="entry name" value="CARNITINE O-ACYLTRANSFERASE"/>
    <property type="match status" value="1"/>
</dbReference>
<dbReference type="GO" id="GO:0016746">
    <property type="term" value="F:acyltransferase activity"/>
    <property type="evidence" value="ECO:0007669"/>
    <property type="project" value="UniProtKB-KW"/>
</dbReference>
<feature type="active site" description="Proton acceptor" evidence="4">
    <location>
        <position position="309"/>
    </location>
</feature>
<name>A0A1E5GX97_9ENTE</name>
<keyword evidence="7" id="KW-1185">Reference proteome</keyword>
<evidence type="ECO:0000256" key="4">
    <source>
        <dbReference type="PIRSR" id="PIRSR600542-1"/>
    </source>
</evidence>
<evidence type="ECO:0000259" key="5">
    <source>
        <dbReference type="Pfam" id="PF00755"/>
    </source>
</evidence>
<evidence type="ECO:0000256" key="2">
    <source>
        <dbReference type="ARBA" id="ARBA00022679"/>
    </source>
</evidence>
<dbReference type="SUPFAM" id="SSF52777">
    <property type="entry name" value="CoA-dependent acyltransferases"/>
    <property type="match status" value="2"/>
</dbReference>
<dbReference type="OrthoDB" id="1456at2"/>
<evidence type="ECO:0000313" key="6">
    <source>
        <dbReference type="EMBL" id="OEG17276.1"/>
    </source>
</evidence>
<dbReference type="PATRIC" id="fig|903983.4.peg.1122"/>
<dbReference type="InterPro" id="IPR039551">
    <property type="entry name" value="Cho/carn_acyl_trans"/>
</dbReference>
<dbReference type="InterPro" id="IPR000542">
    <property type="entry name" value="Carn_acyl_trans"/>
</dbReference>
<keyword evidence="2" id="KW-0808">Transferase</keyword>
<proteinExistence type="inferred from homology"/>
<keyword evidence="3" id="KW-0012">Acyltransferase</keyword>
<evidence type="ECO:0000256" key="1">
    <source>
        <dbReference type="ARBA" id="ARBA00005232"/>
    </source>
</evidence>
<evidence type="ECO:0000313" key="7">
    <source>
        <dbReference type="Proteomes" id="UP000094764"/>
    </source>
</evidence>
<dbReference type="AlphaFoldDB" id="A0A1E5GX97"/>
<sequence>MEKYKEQLLPKLKKLPVPELHETLREFSEWMRPLMTLEELKDFQKKVVAFGFSDGVILQKDLVHYAEKTTGSWLAPLWEQNYLESRGYLQSESNFALVINPIYYDQLTSKEAKAAQLVYQLTNNYLRLVDGTYPMEYTKQNQPVDMSFYMNFFKSCRIPGGEIDSFYRGEAKAEGNYVVIFANGIYFRLDVTNGLGEIYPIEQLLENLQYVLSAERTPRKGEELIPYLTGVKRDESASIYEQLKLDERNSQNLKQIEEALFILSFSQGNDDTEDERINDVLLNTSHQFLAKTTQAIITKNGYIGFNMEHTAIDGVPTMNLLTNVFNSFNEGDLPVAKKGSARIVERFEWVLTNELITDLEQSRKSVMEENSSYSIKHQVISDIGKEQMKKAKVSPDAFFHIALAMAQQKVFGKLRSIYEPVAMRMFYEGRTESARSISLEKKVFVEAFYENTEVNSKEELAALFKEAASAHSDRIRQCQNGKGIERHLFGLQKMALNPEEGARFFSAEALEILREDFISTTGIPYDLLESFSFGPVNKTGFGLYYGILDEKVILTMSAKKNNENETNQLLEAIHKALISLAELLDSGL</sequence>
<comment type="similarity">
    <text evidence="1">Belongs to the carnitine/choline acetyltransferase family.</text>
</comment>
<comment type="caution">
    <text evidence="6">The sequence shown here is derived from an EMBL/GenBank/DDBJ whole genome shotgun (WGS) entry which is preliminary data.</text>
</comment>
<dbReference type="InterPro" id="IPR023213">
    <property type="entry name" value="CAT-like_dom_sf"/>
</dbReference>
<feature type="domain" description="Choline/carnitine acyltransferase" evidence="5">
    <location>
        <begin position="15"/>
        <end position="574"/>
    </location>
</feature>
<accession>A0A1E5GX97</accession>
<gene>
    <name evidence="6" type="ORF">BCR23_04545</name>
</gene>
<dbReference type="InterPro" id="IPR042231">
    <property type="entry name" value="Cho/carn_acyl_trans_2"/>
</dbReference>
<dbReference type="Pfam" id="PF00755">
    <property type="entry name" value="Carn_acyltransf"/>
    <property type="match status" value="1"/>
</dbReference>
<dbReference type="RefSeq" id="WP_069634597.1">
    <property type="nucleotide sequence ID" value="NZ_JXKZ01000019.1"/>
</dbReference>
<protein>
    <recommendedName>
        <fullName evidence="5">Choline/carnitine acyltransferase domain-containing protein</fullName>
    </recommendedName>
</protein>
<reference evidence="7" key="1">
    <citation type="submission" date="2016-09" db="EMBL/GenBank/DDBJ databases">
        <authorList>
            <person name="Gulvik C.A."/>
        </authorList>
    </citation>
    <scope>NUCLEOTIDE SEQUENCE [LARGE SCALE GENOMIC DNA]</scope>
    <source>
        <strain evidence="7">LMG 26306</strain>
    </source>
</reference>